<dbReference type="FunFam" id="3.40.50.12780:FF:000012">
    <property type="entry name" value="Non-ribosomal peptide synthetase"/>
    <property type="match status" value="1"/>
</dbReference>
<keyword evidence="6" id="KW-1185">Reference proteome</keyword>
<gene>
    <name evidence="5" type="ORF">Oscil6304_0383</name>
</gene>
<dbReference type="PROSITE" id="PS00012">
    <property type="entry name" value="PHOSPHOPANTETHEINE"/>
    <property type="match status" value="1"/>
</dbReference>
<dbReference type="GO" id="GO:0044550">
    <property type="term" value="P:secondary metabolite biosynthetic process"/>
    <property type="evidence" value="ECO:0007669"/>
    <property type="project" value="TreeGrafter"/>
</dbReference>
<dbReference type="RefSeq" id="WP_015146783.1">
    <property type="nucleotide sequence ID" value="NC_019693.1"/>
</dbReference>
<accession>K9TCH7</accession>
<dbReference type="STRING" id="56110.Oscil6304_0383"/>
<dbReference type="GO" id="GO:0003824">
    <property type="term" value="F:catalytic activity"/>
    <property type="evidence" value="ECO:0007669"/>
    <property type="project" value="InterPro"/>
</dbReference>
<dbReference type="InterPro" id="IPR001031">
    <property type="entry name" value="Thioesterase"/>
</dbReference>
<dbReference type="SUPFAM" id="SSF47336">
    <property type="entry name" value="ACP-like"/>
    <property type="match status" value="1"/>
</dbReference>
<dbReference type="InterPro" id="IPR036736">
    <property type="entry name" value="ACP-like_sf"/>
</dbReference>
<dbReference type="Gene3D" id="1.10.1200.10">
    <property type="entry name" value="ACP-like"/>
    <property type="match status" value="1"/>
</dbReference>
<dbReference type="InterPro" id="IPR045851">
    <property type="entry name" value="AMP-bd_C_sf"/>
</dbReference>
<reference evidence="5 6" key="1">
    <citation type="submission" date="2012-06" db="EMBL/GenBank/DDBJ databases">
        <title>Finished chromosome of genome of Oscillatoria acuminata PCC 6304.</title>
        <authorList>
            <consortium name="US DOE Joint Genome Institute"/>
            <person name="Gugger M."/>
            <person name="Coursin T."/>
            <person name="Rippka R."/>
            <person name="Tandeau De Marsac N."/>
            <person name="Huntemann M."/>
            <person name="Wei C.-L."/>
            <person name="Han J."/>
            <person name="Detter J.C."/>
            <person name="Han C."/>
            <person name="Tapia R."/>
            <person name="Davenport K."/>
            <person name="Daligault H."/>
            <person name="Erkkila T."/>
            <person name="Gu W."/>
            <person name="Munk A.C.C."/>
            <person name="Teshima H."/>
            <person name="Xu Y."/>
            <person name="Chain P."/>
            <person name="Chen A."/>
            <person name="Krypides N."/>
            <person name="Mavromatis K."/>
            <person name="Markowitz V."/>
            <person name="Szeto E."/>
            <person name="Ivanova N."/>
            <person name="Mikhailova N."/>
            <person name="Ovchinnikova G."/>
            <person name="Pagani I."/>
            <person name="Pati A."/>
            <person name="Goodwin L."/>
            <person name="Peters L."/>
            <person name="Pitluck S."/>
            <person name="Woyke T."/>
            <person name="Kerfeld C."/>
        </authorList>
    </citation>
    <scope>NUCLEOTIDE SEQUENCE [LARGE SCALE GENOMIC DNA]</scope>
    <source>
        <strain evidence="5 6">PCC 6304</strain>
    </source>
</reference>
<dbReference type="eggNOG" id="COG1020">
    <property type="taxonomic scope" value="Bacteria"/>
</dbReference>
<evidence type="ECO:0000256" key="2">
    <source>
        <dbReference type="ARBA" id="ARBA00022450"/>
    </source>
</evidence>
<dbReference type="Gene3D" id="2.30.38.10">
    <property type="entry name" value="Luciferase, Domain 3"/>
    <property type="match status" value="1"/>
</dbReference>
<keyword evidence="3" id="KW-0597">Phosphoprotein</keyword>
<dbReference type="FunFam" id="2.30.38.10:FF:000001">
    <property type="entry name" value="Non-ribosomal peptide synthetase PvdI"/>
    <property type="match status" value="1"/>
</dbReference>
<dbReference type="Pfam" id="PF00975">
    <property type="entry name" value="Thioesterase"/>
    <property type="match status" value="1"/>
</dbReference>
<dbReference type="InterPro" id="IPR006162">
    <property type="entry name" value="Ppantetheine_attach_site"/>
</dbReference>
<dbReference type="KEGG" id="oac:Oscil6304_0383"/>
<dbReference type="CDD" id="cd19531">
    <property type="entry name" value="LCL_NRPS-like"/>
    <property type="match status" value="1"/>
</dbReference>
<sequence length="1351" mass="151082">MMSDNFREISHNMTQETEVFVFPASFAQQRLWFLNQLAPDNPFYNVSAAIQLTGNLNLSALEESVNEIVRRHETLRTTFALLEGQVVQVIAPELTLAVQAIALQHLPPSEQHSEAQRLATLAAAEPFDLTTGPLLRVSVLQQSETDSILLLNFHHIVADGWSIGILLGELGTLYTAFAHQQPSPLPDLPLQYADFTEWQQQWLQGEFLETQLTYWQQQLQHLSPLNLPSSRPRPPIPSYRGGQQQFALSPALTASIKQLSQQTETTLFMTLLAAFKTLLYRYTGQTDIAVGSPIANRNRQEIEGLIGFFVNSLVLRTNLSGNPTFLELLTQVKSVAVAAYAHQDLPFEKLVEELHPQRDLSQNPLFQVSFSLQNTPTNALELPGITLSLLEWDIPRAKLDLEVNFWEESDQIKGQVIYSTDLFDCSTITRWMGHFQTLLSEIVTDPNQQISDLPILTPEEQDCLLFEFNSPAYPFLPQPRLQHPSFLHLFEEIVQRSPHQIALISGKNSLTYHDLHHQSNQIARYLQQWGVKPEKLVGLCLPPSIEAVACILGILKAGGVYLYCDPTYPPERLQFILSDAEVSLLLTRSPFVPSQTPPQVSILDLAQHQGAIAQQSPESLTYPITPNHLAYVIYTSGSTGKPKGVLIEHRGISNLILAQHQIFKLNQNSRILQFASLSFDASIFEIVMAFSTGATLYLADEESRYGGSVLMTFLSDSAITHATLPPAVLATLPYGKLPALHTLISAGESCSPALAKPWVNSCHFFNAYGPTESTVWATVAEITEPSQNLPIGRPISNTQVYLLDANLQPVPIGIPGEIYIAGEGLARGYLNRQQLNSERFITHAFTPVKTVRLYKTGDLARYQADGNLEFLGRLDHQVKIRGYRIELGEIEVIIAQYYNIKQARVIATDQGQLVAYIVPIANQPINRSELQSFLGKTLPRYMIPQEVIVLDSLPLTDRGKLDRNRLPSPKTLTSRQFIPPGNPSEAALAQIWATLLKCDRVSMKDNFFDLGGDSLLAVRLLTQINQQFQQQLPVSALFLNPTLQGLANCLFSELDTLPCSPLVPIQTQGTNPPFFCIHPILGVVFPYYELALNLGKNQPFYALQPQGIDGKFPPLTRIEEMAAYYIKAMRTIQPDGPYFLGGWSFGGLVAFEMAQQLKKAGHPVGLLAVLDTLAPVSTNQPSLWQGGKFLFTTAASSIWPFLRDYVYLMTQGKQRQKEVFNPRGDRLPQRVHPLFNFLHRYLAKTTLAQSLHSTSDRRLLREVTLRPLLPIFQANSQAVLQYQPSIYPDHITLIASSDRAIATGEDPTLGWGQLTEEPIKLIRIPGNHLTMLRKPQVQYLADHLRECLESQ</sequence>
<dbReference type="Gene3D" id="3.30.559.30">
    <property type="entry name" value="Nonribosomal peptide synthetase, condensation domain"/>
    <property type="match status" value="1"/>
</dbReference>
<dbReference type="InterPro" id="IPR009081">
    <property type="entry name" value="PP-bd_ACP"/>
</dbReference>
<dbReference type="InterPro" id="IPR020845">
    <property type="entry name" value="AMP-binding_CS"/>
</dbReference>
<dbReference type="Gene3D" id="3.40.50.1820">
    <property type="entry name" value="alpha/beta hydrolase"/>
    <property type="match status" value="1"/>
</dbReference>
<dbReference type="PROSITE" id="PS50075">
    <property type="entry name" value="CARRIER"/>
    <property type="match status" value="1"/>
</dbReference>
<dbReference type="Pfam" id="PF00668">
    <property type="entry name" value="Condensation"/>
    <property type="match status" value="1"/>
</dbReference>
<dbReference type="Proteomes" id="UP000010367">
    <property type="component" value="Chromosome"/>
</dbReference>
<dbReference type="InterPro" id="IPR020806">
    <property type="entry name" value="PKS_PP-bd"/>
</dbReference>
<evidence type="ECO:0000313" key="5">
    <source>
        <dbReference type="EMBL" id="AFY80133.1"/>
    </source>
</evidence>
<protein>
    <submittedName>
        <fullName evidence="5">Amino acid adenylation enzyme/thioester reductase family protein</fullName>
    </submittedName>
</protein>
<dbReference type="Pfam" id="PF00501">
    <property type="entry name" value="AMP-binding"/>
    <property type="match status" value="1"/>
</dbReference>
<dbReference type="FunFam" id="1.10.1200.10:FF:000005">
    <property type="entry name" value="Nonribosomal peptide synthetase 1"/>
    <property type="match status" value="1"/>
</dbReference>
<dbReference type="Pfam" id="PF13193">
    <property type="entry name" value="AMP-binding_C"/>
    <property type="match status" value="1"/>
</dbReference>
<dbReference type="PATRIC" id="fig|56110.3.peg.471"/>
<dbReference type="SMART" id="SM00823">
    <property type="entry name" value="PKS_PP"/>
    <property type="match status" value="1"/>
</dbReference>
<dbReference type="InParanoid" id="K9TCH7"/>
<organism evidence="5 6">
    <name type="scientific">Oscillatoria acuminata PCC 6304</name>
    <dbReference type="NCBI Taxonomy" id="56110"/>
    <lineage>
        <taxon>Bacteria</taxon>
        <taxon>Bacillati</taxon>
        <taxon>Cyanobacteriota</taxon>
        <taxon>Cyanophyceae</taxon>
        <taxon>Oscillatoriophycideae</taxon>
        <taxon>Oscillatoriales</taxon>
        <taxon>Oscillatoriaceae</taxon>
        <taxon>Oscillatoria</taxon>
    </lineage>
</organism>
<dbReference type="SUPFAM" id="SSF52777">
    <property type="entry name" value="CoA-dependent acyltransferases"/>
    <property type="match status" value="2"/>
</dbReference>
<dbReference type="SUPFAM" id="SSF56801">
    <property type="entry name" value="Acetyl-CoA synthetase-like"/>
    <property type="match status" value="1"/>
</dbReference>
<proteinExistence type="predicted"/>
<dbReference type="InterPro" id="IPR001242">
    <property type="entry name" value="Condensation_dom"/>
</dbReference>
<dbReference type="SMART" id="SM01294">
    <property type="entry name" value="PKS_PP_betabranch"/>
    <property type="match status" value="1"/>
</dbReference>
<evidence type="ECO:0000259" key="4">
    <source>
        <dbReference type="PROSITE" id="PS50075"/>
    </source>
</evidence>
<dbReference type="GO" id="GO:0031177">
    <property type="term" value="F:phosphopantetheine binding"/>
    <property type="evidence" value="ECO:0007669"/>
    <property type="project" value="InterPro"/>
</dbReference>
<comment type="cofactor">
    <cofactor evidence="1">
        <name>pantetheine 4'-phosphate</name>
        <dbReference type="ChEBI" id="CHEBI:47942"/>
    </cofactor>
</comment>
<dbReference type="InterPro" id="IPR010071">
    <property type="entry name" value="AA_adenyl_dom"/>
</dbReference>
<dbReference type="Gene3D" id="3.40.50.980">
    <property type="match status" value="2"/>
</dbReference>
<feature type="domain" description="Carrier" evidence="4">
    <location>
        <begin position="979"/>
        <end position="1054"/>
    </location>
</feature>
<dbReference type="NCBIfam" id="TIGR01733">
    <property type="entry name" value="AA-adenyl-dom"/>
    <property type="match status" value="1"/>
</dbReference>
<dbReference type="InterPro" id="IPR000873">
    <property type="entry name" value="AMP-dep_synth/lig_dom"/>
</dbReference>
<dbReference type="GO" id="GO:0005737">
    <property type="term" value="C:cytoplasm"/>
    <property type="evidence" value="ECO:0007669"/>
    <property type="project" value="TreeGrafter"/>
</dbReference>
<dbReference type="Gene3D" id="3.30.300.30">
    <property type="match status" value="1"/>
</dbReference>
<evidence type="ECO:0000313" key="6">
    <source>
        <dbReference type="Proteomes" id="UP000010367"/>
    </source>
</evidence>
<dbReference type="InterPro" id="IPR029058">
    <property type="entry name" value="AB_hydrolase_fold"/>
</dbReference>
<dbReference type="EMBL" id="CP003607">
    <property type="protein sequence ID" value="AFY80133.1"/>
    <property type="molecule type" value="Genomic_DNA"/>
</dbReference>
<dbReference type="PANTHER" id="PTHR45527:SF1">
    <property type="entry name" value="FATTY ACID SYNTHASE"/>
    <property type="match status" value="1"/>
</dbReference>
<dbReference type="CDD" id="cd05930">
    <property type="entry name" value="A_NRPS"/>
    <property type="match status" value="1"/>
</dbReference>
<dbReference type="GO" id="GO:0043041">
    <property type="term" value="P:amino acid activation for nonribosomal peptide biosynthetic process"/>
    <property type="evidence" value="ECO:0007669"/>
    <property type="project" value="TreeGrafter"/>
</dbReference>
<dbReference type="FunFam" id="3.30.559.10:FF:000012">
    <property type="entry name" value="Non-ribosomal peptide synthetase"/>
    <property type="match status" value="1"/>
</dbReference>
<dbReference type="PROSITE" id="PS00455">
    <property type="entry name" value="AMP_BINDING"/>
    <property type="match status" value="1"/>
</dbReference>
<dbReference type="FunCoup" id="K9TCH7">
    <property type="interactions" value="39"/>
</dbReference>
<evidence type="ECO:0000256" key="1">
    <source>
        <dbReference type="ARBA" id="ARBA00001957"/>
    </source>
</evidence>
<dbReference type="FunFam" id="3.40.50.980:FF:000001">
    <property type="entry name" value="Non-ribosomal peptide synthetase"/>
    <property type="match status" value="1"/>
</dbReference>
<dbReference type="SUPFAM" id="SSF53474">
    <property type="entry name" value="alpha/beta-Hydrolases"/>
    <property type="match status" value="1"/>
</dbReference>
<dbReference type="Pfam" id="PF00550">
    <property type="entry name" value="PP-binding"/>
    <property type="match status" value="1"/>
</dbReference>
<dbReference type="HOGENOM" id="CLU_000022_2_13_3"/>
<dbReference type="Gene3D" id="3.30.559.10">
    <property type="entry name" value="Chloramphenicol acetyltransferase-like domain"/>
    <property type="match status" value="1"/>
</dbReference>
<dbReference type="PANTHER" id="PTHR45527">
    <property type="entry name" value="NONRIBOSOMAL PEPTIDE SYNTHETASE"/>
    <property type="match status" value="1"/>
</dbReference>
<name>K9TCH7_9CYAN</name>
<keyword evidence="2" id="KW-0596">Phosphopantetheine</keyword>
<dbReference type="InterPro" id="IPR023213">
    <property type="entry name" value="CAT-like_dom_sf"/>
</dbReference>
<dbReference type="GO" id="GO:0008610">
    <property type="term" value="P:lipid biosynthetic process"/>
    <property type="evidence" value="ECO:0007669"/>
    <property type="project" value="UniProtKB-ARBA"/>
</dbReference>
<dbReference type="InterPro" id="IPR025110">
    <property type="entry name" value="AMP-bd_C"/>
</dbReference>
<evidence type="ECO:0000256" key="3">
    <source>
        <dbReference type="ARBA" id="ARBA00022553"/>
    </source>
</evidence>